<dbReference type="AlphaFoldDB" id="A0A1I4W0E4"/>
<dbReference type="EMBL" id="FOUZ01000006">
    <property type="protein sequence ID" value="SFN06991.1"/>
    <property type="molecule type" value="Genomic_DNA"/>
</dbReference>
<dbReference type="STRING" id="684065.SAMN05421738_10675"/>
<gene>
    <name evidence="1" type="ORF">SAMN05421738_10675</name>
</gene>
<keyword evidence="2" id="KW-1185">Reference proteome</keyword>
<proteinExistence type="predicted"/>
<evidence type="ECO:0008006" key="3">
    <source>
        <dbReference type="Google" id="ProtNLM"/>
    </source>
</evidence>
<organism evidence="1 2">
    <name type="scientific">Algoriella xinjiangensis</name>
    <dbReference type="NCBI Taxonomy" id="684065"/>
    <lineage>
        <taxon>Bacteria</taxon>
        <taxon>Pseudomonadati</taxon>
        <taxon>Bacteroidota</taxon>
        <taxon>Flavobacteriia</taxon>
        <taxon>Flavobacteriales</taxon>
        <taxon>Weeksellaceae</taxon>
        <taxon>Algoriella</taxon>
    </lineage>
</organism>
<evidence type="ECO:0000313" key="2">
    <source>
        <dbReference type="Proteomes" id="UP000199149"/>
    </source>
</evidence>
<accession>A0A1I4W0E4</accession>
<reference evidence="2" key="1">
    <citation type="submission" date="2016-10" db="EMBL/GenBank/DDBJ databases">
        <authorList>
            <person name="Varghese N."/>
            <person name="Submissions S."/>
        </authorList>
    </citation>
    <scope>NUCLEOTIDE SEQUENCE [LARGE SCALE GENOMIC DNA]</scope>
    <source>
        <strain evidence="2">XJ109</strain>
    </source>
</reference>
<evidence type="ECO:0000313" key="1">
    <source>
        <dbReference type="EMBL" id="SFN06991.1"/>
    </source>
</evidence>
<sequence>MNLVKHYRLRNEKKVEGYAKEVNGVTFFKGYNEFTWHKNPLQFDTIDVGVEILDRRNRRLYTNDIVLYKVLTKPYTRKGFVVFEPNTKEFGIIDMASFHFTPFYLNDLSLFDKDRLEVISHLFTAKEKAK</sequence>
<dbReference type="RefSeq" id="WP_092907892.1">
    <property type="nucleotide sequence ID" value="NZ_FOUZ01000006.1"/>
</dbReference>
<dbReference type="Proteomes" id="UP000199149">
    <property type="component" value="Unassembled WGS sequence"/>
</dbReference>
<dbReference type="OrthoDB" id="1467330at2"/>
<name>A0A1I4W0E4_9FLAO</name>
<protein>
    <recommendedName>
        <fullName evidence="3">YopX protein domain-containing protein</fullName>
    </recommendedName>
</protein>